<name>A0ACC2D6V6_DIPCM</name>
<reference evidence="2" key="1">
    <citation type="journal article" date="2024" name="Proc. Natl. Acad. Sci. U.S.A.">
        <title>Extraordinary preservation of gene collinearity over three hundred million years revealed in homosporous lycophytes.</title>
        <authorList>
            <person name="Li C."/>
            <person name="Wickell D."/>
            <person name="Kuo L.Y."/>
            <person name="Chen X."/>
            <person name="Nie B."/>
            <person name="Liao X."/>
            <person name="Peng D."/>
            <person name="Ji J."/>
            <person name="Jenkins J."/>
            <person name="Williams M."/>
            <person name="Shu S."/>
            <person name="Plott C."/>
            <person name="Barry K."/>
            <person name="Rajasekar S."/>
            <person name="Grimwood J."/>
            <person name="Han X."/>
            <person name="Sun S."/>
            <person name="Hou Z."/>
            <person name="He W."/>
            <person name="Dai G."/>
            <person name="Sun C."/>
            <person name="Schmutz J."/>
            <person name="Leebens-Mack J.H."/>
            <person name="Li F.W."/>
            <person name="Wang L."/>
        </authorList>
    </citation>
    <scope>NUCLEOTIDE SEQUENCE [LARGE SCALE GENOMIC DNA]</scope>
    <source>
        <strain evidence="2">cv. PW_Plant_1</strain>
    </source>
</reference>
<accession>A0ACC2D6V6</accession>
<evidence type="ECO:0000313" key="1">
    <source>
        <dbReference type="EMBL" id="KAJ7549692.1"/>
    </source>
</evidence>
<protein>
    <submittedName>
        <fullName evidence="1">Uncharacterized protein</fullName>
    </submittedName>
</protein>
<proteinExistence type="predicted"/>
<dbReference type="EMBL" id="CM055098">
    <property type="protein sequence ID" value="KAJ7549692.1"/>
    <property type="molecule type" value="Genomic_DNA"/>
</dbReference>
<gene>
    <name evidence="1" type="ORF">O6H91_07G062800</name>
</gene>
<dbReference type="Proteomes" id="UP001162992">
    <property type="component" value="Chromosome 7"/>
</dbReference>
<keyword evidence="2" id="KW-1185">Reference proteome</keyword>
<sequence length="189" mass="21706">MSNIAMIYCPPIKNRYKDTSLKVAQIRPRKRVKLASTTCNKLRSRPVPLNAIFLKMKYLWGTHMRVGSLFMKLKSILSRYLKFGPAITSNLKLKHTRGKQHYQRLGSDEHVKSRRQQTFTLGKRRARLGSLRRFRVRLRCLSPIPLLKRLIDASVKISLAASEKGYPGGLVMPHQLSFPISPPVGQVHY</sequence>
<evidence type="ECO:0000313" key="2">
    <source>
        <dbReference type="Proteomes" id="UP001162992"/>
    </source>
</evidence>
<organism evidence="1 2">
    <name type="scientific">Diphasiastrum complanatum</name>
    <name type="common">Issler's clubmoss</name>
    <name type="synonym">Lycopodium complanatum</name>
    <dbReference type="NCBI Taxonomy" id="34168"/>
    <lineage>
        <taxon>Eukaryota</taxon>
        <taxon>Viridiplantae</taxon>
        <taxon>Streptophyta</taxon>
        <taxon>Embryophyta</taxon>
        <taxon>Tracheophyta</taxon>
        <taxon>Lycopodiopsida</taxon>
        <taxon>Lycopodiales</taxon>
        <taxon>Lycopodiaceae</taxon>
        <taxon>Lycopodioideae</taxon>
        <taxon>Diphasiastrum</taxon>
    </lineage>
</organism>
<comment type="caution">
    <text evidence="1">The sequence shown here is derived from an EMBL/GenBank/DDBJ whole genome shotgun (WGS) entry which is preliminary data.</text>
</comment>